<dbReference type="Gene3D" id="3.40.462.20">
    <property type="match status" value="1"/>
</dbReference>
<evidence type="ECO:0000256" key="5">
    <source>
        <dbReference type="ARBA" id="ARBA00023002"/>
    </source>
</evidence>
<dbReference type="AlphaFoldDB" id="A0A840IJU2"/>
<dbReference type="SUPFAM" id="SSF56176">
    <property type="entry name" value="FAD-binding/transporter-associated domain-like"/>
    <property type="match status" value="1"/>
</dbReference>
<gene>
    <name evidence="7" type="ORF">BDZ31_003801</name>
</gene>
<evidence type="ECO:0000256" key="1">
    <source>
        <dbReference type="ARBA" id="ARBA00001974"/>
    </source>
</evidence>
<dbReference type="RefSeq" id="WP_183344015.1">
    <property type="nucleotide sequence ID" value="NZ_JACHNU010000006.1"/>
</dbReference>
<evidence type="ECO:0000313" key="7">
    <source>
        <dbReference type="EMBL" id="MBB4664198.1"/>
    </source>
</evidence>
<dbReference type="GO" id="GO:0071949">
    <property type="term" value="F:FAD binding"/>
    <property type="evidence" value="ECO:0007669"/>
    <property type="project" value="InterPro"/>
</dbReference>
<dbReference type="InterPro" id="IPR012951">
    <property type="entry name" value="BBE"/>
</dbReference>
<dbReference type="InterPro" id="IPR016169">
    <property type="entry name" value="FAD-bd_PCMH_sub2"/>
</dbReference>
<dbReference type="InterPro" id="IPR050416">
    <property type="entry name" value="FAD-linked_Oxidoreductase"/>
</dbReference>
<dbReference type="PANTHER" id="PTHR42973:SF39">
    <property type="entry name" value="FAD-BINDING PCMH-TYPE DOMAIN-CONTAINING PROTEIN"/>
    <property type="match status" value="1"/>
</dbReference>
<keyword evidence="4" id="KW-0274">FAD</keyword>
<keyword evidence="5" id="KW-0560">Oxidoreductase</keyword>
<evidence type="ECO:0000259" key="6">
    <source>
        <dbReference type="PROSITE" id="PS51387"/>
    </source>
</evidence>
<organism evidence="7 8">
    <name type="scientific">Conexibacter arvalis</name>
    <dbReference type="NCBI Taxonomy" id="912552"/>
    <lineage>
        <taxon>Bacteria</taxon>
        <taxon>Bacillati</taxon>
        <taxon>Actinomycetota</taxon>
        <taxon>Thermoleophilia</taxon>
        <taxon>Solirubrobacterales</taxon>
        <taxon>Conexibacteraceae</taxon>
        <taxon>Conexibacter</taxon>
    </lineage>
</organism>
<dbReference type="Proteomes" id="UP000585272">
    <property type="component" value="Unassembled WGS sequence"/>
</dbReference>
<evidence type="ECO:0000313" key="8">
    <source>
        <dbReference type="Proteomes" id="UP000585272"/>
    </source>
</evidence>
<keyword evidence="8" id="KW-1185">Reference proteome</keyword>
<proteinExistence type="inferred from homology"/>
<accession>A0A840IJU2</accession>
<comment type="cofactor">
    <cofactor evidence="1">
        <name>FAD</name>
        <dbReference type="ChEBI" id="CHEBI:57692"/>
    </cofactor>
</comment>
<dbReference type="Pfam" id="PF01565">
    <property type="entry name" value="FAD_binding_4"/>
    <property type="match status" value="1"/>
</dbReference>
<sequence length="468" mass="49321">MTGTVGDSALRELRGAIAGRVLLPGNAGYDDARTLFNAMITARPAAIVQCAGVDDVRAAIAYGRESGLPTAVRSGGHSVAGSSTVDGGLVIDVRAMKGVAVDPDARTARCGAGATWAEFDRATQEHGLATTGGRVSTTGVAGLTLGGGSGWLERKHGLTCDNLRAVELVTADGEHVRASAEERADLFWALHGGGGNFGVATAFEFDLHPLGPNVLAGLMLWAGERGRDVIELMRATIEGGAPEDLALGAVYLTGPPEEFVPAELQGRLCCGLAFMWAGSDRREGEAYAEAFRMLGPDVDLVGEMPYVEFQQLIDDPPGLRNWWTADYLDALPDEAVSAFVAGSERMPVPSATQSILFPWGGAIARAGGAQTPMAQRQATWVTHPFALWEEAGDDATVIGWARGMSAQMKPFSSGGVYLNFIGDEGRDRVRAAFGDSYARLARIKGAYDPDNFFRFNQNVKPATATGVG</sequence>
<protein>
    <submittedName>
        <fullName evidence="7">FAD/FMN-containing dehydrogenase</fullName>
    </submittedName>
</protein>
<dbReference type="InterPro" id="IPR006094">
    <property type="entry name" value="Oxid_FAD_bind_N"/>
</dbReference>
<evidence type="ECO:0000256" key="4">
    <source>
        <dbReference type="ARBA" id="ARBA00022827"/>
    </source>
</evidence>
<dbReference type="EMBL" id="JACHNU010000006">
    <property type="protein sequence ID" value="MBB4664198.1"/>
    <property type="molecule type" value="Genomic_DNA"/>
</dbReference>
<dbReference type="PROSITE" id="PS51387">
    <property type="entry name" value="FAD_PCMH"/>
    <property type="match status" value="1"/>
</dbReference>
<dbReference type="Pfam" id="PF08031">
    <property type="entry name" value="BBE"/>
    <property type="match status" value="1"/>
</dbReference>
<dbReference type="InterPro" id="IPR036318">
    <property type="entry name" value="FAD-bd_PCMH-like_sf"/>
</dbReference>
<dbReference type="InterPro" id="IPR016166">
    <property type="entry name" value="FAD-bd_PCMH"/>
</dbReference>
<keyword evidence="3" id="KW-0285">Flavoprotein</keyword>
<evidence type="ECO:0000256" key="2">
    <source>
        <dbReference type="ARBA" id="ARBA00005466"/>
    </source>
</evidence>
<comment type="similarity">
    <text evidence="2">Belongs to the oxygen-dependent FAD-linked oxidoreductase family.</text>
</comment>
<reference evidence="7 8" key="1">
    <citation type="submission" date="2020-08" db="EMBL/GenBank/DDBJ databases">
        <title>Genomic Encyclopedia of Archaeal and Bacterial Type Strains, Phase II (KMG-II): from individual species to whole genera.</title>
        <authorList>
            <person name="Goeker M."/>
        </authorList>
    </citation>
    <scope>NUCLEOTIDE SEQUENCE [LARGE SCALE GENOMIC DNA]</scope>
    <source>
        <strain evidence="7 8">DSM 23288</strain>
    </source>
</reference>
<dbReference type="PANTHER" id="PTHR42973">
    <property type="entry name" value="BINDING OXIDOREDUCTASE, PUTATIVE (AFU_ORTHOLOGUE AFUA_1G17690)-RELATED"/>
    <property type="match status" value="1"/>
</dbReference>
<name>A0A840IJU2_9ACTN</name>
<evidence type="ECO:0000256" key="3">
    <source>
        <dbReference type="ARBA" id="ARBA00022630"/>
    </source>
</evidence>
<dbReference type="InterPro" id="IPR016167">
    <property type="entry name" value="FAD-bd_PCMH_sub1"/>
</dbReference>
<dbReference type="GO" id="GO:0016491">
    <property type="term" value="F:oxidoreductase activity"/>
    <property type="evidence" value="ECO:0007669"/>
    <property type="project" value="UniProtKB-KW"/>
</dbReference>
<feature type="domain" description="FAD-binding PCMH-type" evidence="6">
    <location>
        <begin position="40"/>
        <end position="210"/>
    </location>
</feature>
<dbReference type="Gene3D" id="3.30.43.10">
    <property type="entry name" value="Uridine Diphospho-n-acetylenolpyruvylglucosamine Reductase, domain 2"/>
    <property type="match status" value="1"/>
</dbReference>
<dbReference type="Gene3D" id="3.30.465.10">
    <property type="match status" value="1"/>
</dbReference>
<comment type="caution">
    <text evidence="7">The sequence shown here is derived from an EMBL/GenBank/DDBJ whole genome shotgun (WGS) entry which is preliminary data.</text>
</comment>